<feature type="non-terminal residue" evidence="11">
    <location>
        <position position="228"/>
    </location>
</feature>
<keyword evidence="3 8" id="KW-0245">EGF-like domain</keyword>
<evidence type="ECO:0000256" key="6">
    <source>
        <dbReference type="ARBA" id="ARBA00023157"/>
    </source>
</evidence>
<evidence type="ECO:0000313" key="11">
    <source>
        <dbReference type="EMBL" id="CEK65509.1"/>
    </source>
</evidence>
<comment type="caution">
    <text evidence="8">Lacks conserved residue(s) required for the propagation of feature annotation.</text>
</comment>
<dbReference type="AlphaFoldDB" id="A0A0B6ZA94"/>
<keyword evidence="2" id="KW-0964">Secreted</keyword>
<dbReference type="SMART" id="SM00181">
    <property type="entry name" value="EGF"/>
    <property type="match status" value="3"/>
</dbReference>
<evidence type="ECO:0000259" key="10">
    <source>
        <dbReference type="PROSITE" id="PS50026"/>
    </source>
</evidence>
<dbReference type="PROSITE" id="PS00010">
    <property type="entry name" value="ASX_HYDROXYL"/>
    <property type="match status" value="3"/>
</dbReference>
<dbReference type="PANTHER" id="PTHR47333">
    <property type="entry name" value="VON WILLEBRAND FACTOR C AND EGF DOMAIN-CONTAINING PROTEIN"/>
    <property type="match status" value="1"/>
</dbReference>
<keyword evidence="4 9" id="KW-0732">Signal</keyword>
<dbReference type="EMBL" id="HACG01018644">
    <property type="protein sequence ID" value="CEK65509.1"/>
    <property type="molecule type" value="Transcribed_RNA"/>
</dbReference>
<evidence type="ECO:0000256" key="8">
    <source>
        <dbReference type="PROSITE-ProRule" id="PRU00076"/>
    </source>
</evidence>
<organism evidence="11">
    <name type="scientific">Arion vulgaris</name>
    <dbReference type="NCBI Taxonomy" id="1028688"/>
    <lineage>
        <taxon>Eukaryota</taxon>
        <taxon>Metazoa</taxon>
        <taxon>Spiralia</taxon>
        <taxon>Lophotrochozoa</taxon>
        <taxon>Mollusca</taxon>
        <taxon>Gastropoda</taxon>
        <taxon>Heterobranchia</taxon>
        <taxon>Euthyneura</taxon>
        <taxon>Panpulmonata</taxon>
        <taxon>Eupulmonata</taxon>
        <taxon>Stylommatophora</taxon>
        <taxon>Helicina</taxon>
        <taxon>Arionoidea</taxon>
        <taxon>Arionidae</taxon>
        <taxon>Arion</taxon>
    </lineage>
</organism>
<dbReference type="SUPFAM" id="SSF57184">
    <property type="entry name" value="Growth factor receptor domain"/>
    <property type="match status" value="1"/>
</dbReference>
<proteinExistence type="predicted"/>
<gene>
    <name evidence="11" type="primary">ORF55271</name>
</gene>
<evidence type="ECO:0000256" key="9">
    <source>
        <dbReference type="SAM" id="SignalP"/>
    </source>
</evidence>
<dbReference type="GO" id="GO:0005576">
    <property type="term" value="C:extracellular region"/>
    <property type="evidence" value="ECO:0007669"/>
    <property type="project" value="UniProtKB-SubCell"/>
</dbReference>
<evidence type="ECO:0000256" key="3">
    <source>
        <dbReference type="ARBA" id="ARBA00022536"/>
    </source>
</evidence>
<comment type="subcellular location">
    <subcellularLocation>
        <location evidence="1">Secreted</location>
    </subcellularLocation>
</comment>
<dbReference type="InterPro" id="IPR009030">
    <property type="entry name" value="Growth_fac_rcpt_cys_sf"/>
</dbReference>
<dbReference type="GO" id="GO:0005509">
    <property type="term" value="F:calcium ion binding"/>
    <property type="evidence" value="ECO:0007669"/>
    <property type="project" value="InterPro"/>
</dbReference>
<sequence>MLISFLFVLGILLTVTQAHFFQPSYSCNKGYEPSRYNPRQCVDIDECASGRNPCQHFCVNSQGSFECSCKSGFVVSRQDNTKCVASGGSSCRPGYKPSVFDPDECEDIDECADQVNRRCEHVCVNSRGSFECSCNPGYVVSKSNPTRCVAGQGCRAGFRPSIFDPDECEDIDECATANGNCQDTCTNSRGSYECSCKPGRTVSSSDPSRCVVVSSCKSGFRPSVADPR</sequence>
<dbReference type="InterPro" id="IPR001881">
    <property type="entry name" value="EGF-like_Ca-bd_dom"/>
</dbReference>
<keyword evidence="6" id="KW-1015">Disulfide bond</keyword>
<dbReference type="InterPro" id="IPR018097">
    <property type="entry name" value="EGF_Ca-bd_CS"/>
</dbReference>
<feature type="signal peptide" evidence="9">
    <location>
        <begin position="1"/>
        <end position="18"/>
    </location>
</feature>
<feature type="domain" description="EGF-like" evidence="10">
    <location>
        <begin position="170"/>
        <end position="206"/>
    </location>
</feature>
<dbReference type="SMART" id="SM00179">
    <property type="entry name" value="EGF_CA"/>
    <property type="match status" value="3"/>
</dbReference>
<feature type="chain" id="PRO_5002123692" description="EGF-like domain-containing protein" evidence="9">
    <location>
        <begin position="19"/>
        <end position="228"/>
    </location>
</feature>
<dbReference type="InterPro" id="IPR000152">
    <property type="entry name" value="EGF-type_Asp/Asn_hydroxyl_site"/>
</dbReference>
<evidence type="ECO:0000256" key="5">
    <source>
        <dbReference type="ARBA" id="ARBA00022737"/>
    </source>
</evidence>
<reference evidence="11" key="1">
    <citation type="submission" date="2014-12" db="EMBL/GenBank/DDBJ databases">
        <title>Insight into the proteome of Arion vulgaris.</title>
        <authorList>
            <person name="Aradska J."/>
            <person name="Bulat T."/>
            <person name="Smidak R."/>
            <person name="Sarate P."/>
            <person name="Gangsoo J."/>
            <person name="Sialana F."/>
            <person name="Bilban M."/>
            <person name="Lubec G."/>
        </authorList>
    </citation>
    <scope>NUCLEOTIDE SEQUENCE</scope>
    <source>
        <tissue evidence="11">Skin</tissue>
    </source>
</reference>
<dbReference type="InterPro" id="IPR049883">
    <property type="entry name" value="NOTCH1_EGF-like"/>
</dbReference>
<keyword evidence="5" id="KW-0677">Repeat</keyword>
<protein>
    <recommendedName>
        <fullName evidence="10">EGF-like domain-containing protein</fullName>
    </recommendedName>
</protein>
<dbReference type="PANTHER" id="PTHR47333:SF4">
    <property type="entry name" value="EGF-LIKE DOMAIN-CONTAINING PROTEIN"/>
    <property type="match status" value="1"/>
</dbReference>
<evidence type="ECO:0000256" key="2">
    <source>
        <dbReference type="ARBA" id="ARBA00022525"/>
    </source>
</evidence>
<evidence type="ECO:0000256" key="4">
    <source>
        <dbReference type="ARBA" id="ARBA00022729"/>
    </source>
</evidence>
<evidence type="ECO:0000256" key="1">
    <source>
        <dbReference type="ARBA" id="ARBA00004613"/>
    </source>
</evidence>
<accession>A0A0B6ZA94</accession>
<name>A0A0B6ZA94_9EUPU</name>
<dbReference type="Pfam" id="PF07645">
    <property type="entry name" value="EGF_CA"/>
    <property type="match status" value="3"/>
</dbReference>
<feature type="domain" description="EGF-like" evidence="10">
    <location>
        <begin position="43"/>
        <end position="79"/>
    </location>
</feature>
<dbReference type="InterPro" id="IPR052080">
    <property type="entry name" value="vWF_C/EGF_Fibrillin"/>
</dbReference>
<feature type="domain" description="EGF-like" evidence="10">
    <location>
        <begin position="107"/>
        <end position="144"/>
    </location>
</feature>
<dbReference type="FunFam" id="2.10.25.10:FF:000038">
    <property type="entry name" value="Fibrillin 2"/>
    <property type="match status" value="1"/>
</dbReference>
<evidence type="ECO:0000256" key="7">
    <source>
        <dbReference type="ARBA" id="ARBA00023180"/>
    </source>
</evidence>
<dbReference type="PROSITE" id="PS50026">
    <property type="entry name" value="EGF_3"/>
    <property type="match status" value="3"/>
</dbReference>
<dbReference type="PROSITE" id="PS01187">
    <property type="entry name" value="EGF_CA"/>
    <property type="match status" value="1"/>
</dbReference>
<keyword evidence="7" id="KW-0325">Glycoprotein</keyword>
<dbReference type="InterPro" id="IPR000742">
    <property type="entry name" value="EGF"/>
</dbReference>
<dbReference type="Gene3D" id="2.10.25.10">
    <property type="entry name" value="Laminin"/>
    <property type="match status" value="3"/>
</dbReference>
<dbReference type="SUPFAM" id="SSF57196">
    <property type="entry name" value="EGF/Laminin"/>
    <property type="match status" value="1"/>
</dbReference>